<keyword evidence="2" id="KW-0472">Membrane</keyword>
<gene>
    <name evidence="3" type="ORF">ALECFALPRED_007153</name>
</gene>
<comment type="caution">
    <text evidence="3">The sequence shown here is derived from an EMBL/GenBank/DDBJ whole genome shotgun (WGS) entry which is preliminary data.</text>
</comment>
<reference evidence="3" key="1">
    <citation type="submission" date="2021-03" db="EMBL/GenBank/DDBJ databases">
        <authorList>
            <person name="Tagirdzhanova G."/>
        </authorList>
    </citation>
    <scope>NUCLEOTIDE SEQUENCE</scope>
</reference>
<dbReference type="AlphaFoldDB" id="A0A8H3GC68"/>
<dbReference type="Proteomes" id="UP000664203">
    <property type="component" value="Unassembled WGS sequence"/>
</dbReference>
<feature type="compositionally biased region" description="Polar residues" evidence="1">
    <location>
        <begin position="174"/>
        <end position="187"/>
    </location>
</feature>
<protein>
    <submittedName>
        <fullName evidence="3">Uncharacterized protein</fullName>
    </submittedName>
</protein>
<accession>A0A8H3GC68</accession>
<keyword evidence="2" id="KW-0812">Transmembrane</keyword>
<dbReference type="OrthoDB" id="5397608at2759"/>
<evidence type="ECO:0000313" key="4">
    <source>
        <dbReference type="Proteomes" id="UP000664203"/>
    </source>
</evidence>
<evidence type="ECO:0000313" key="3">
    <source>
        <dbReference type="EMBL" id="CAF9937251.1"/>
    </source>
</evidence>
<keyword evidence="4" id="KW-1185">Reference proteome</keyword>
<dbReference type="EMBL" id="CAJPDR010000464">
    <property type="protein sequence ID" value="CAF9937251.1"/>
    <property type="molecule type" value="Genomic_DNA"/>
</dbReference>
<evidence type="ECO:0000256" key="1">
    <source>
        <dbReference type="SAM" id="MobiDB-lite"/>
    </source>
</evidence>
<organism evidence="3 4">
    <name type="scientific">Alectoria fallacina</name>
    <dbReference type="NCBI Taxonomy" id="1903189"/>
    <lineage>
        <taxon>Eukaryota</taxon>
        <taxon>Fungi</taxon>
        <taxon>Dikarya</taxon>
        <taxon>Ascomycota</taxon>
        <taxon>Pezizomycotina</taxon>
        <taxon>Lecanoromycetes</taxon>
        <taxon>OSLEUM clade</taxon>
        <taxon>Lecanoromycetidae</taxon>
        <taxon>Lecanorales</taxon>
        <taxon>Lecanorineae</taxon>
        <taxon>Parmeliaceae</taxon>
        <taxon>Alectoria</taxon>
    </lineage>
</organism>
<feature type="region of interest" description="Disordered" evidence="1">
    <location>
        <begin position="163"/>
        <end position="187"/>
    </location>
</feature>
<evidence type="ECO:0000256" key="2">
    <source>
        <dbReference type="SAM" id="Phobius"/>
    </source>
</evidence>
<keyword evidence="2" id="KW-1133">Transmembrane helix</keyword>
<proteinExistence type="predicted"/>
<name>A0A8H3GC68_9LECA</name>
<sequence>MPVGAEYFMQIDRKSSLEARSKSPAVREEEPKIESSLVYKAKVPPTEFLSSIVKSIYFHQSQTPRQKRHHRIHIHRTQSRQQYIKVIINTMLFAIVLMPTLVVGILGTPIINRGAMIEEAHAEQTTVAGMEQKLAAEPDTHGVWSIEKRADENGTIWSVEKRAPVTAEPKQLKPMNNATSQRWRPDA</sequence>
<feature type="transmembrane region" description="Helical" evidence="2">
    <location>
        <begin position="86"/>
        <end position="107"/>
    </location>
</feature>